<dbReference type="AlphaFoldDB" id="A0A410G137"/>
<dbReference type="SUPFAM" id="SSF51338">
    <property type="entry name" value="Composite domain of metallo-dependent hydrolases"/>
    <property type="match status" value="1"/>
</dbReference>
<evidence type="ECO:0000313" key="4">
    <source>
        <dbReference type="Proteomes" id="UP000285517"/>
    </source>
</evidence>
<evidence type="ECO:0000313" key="3">
    <source>
        <dbReference type="EMBL" id="QAA80955.1"/>
    </source>
</evidence>
<gene>
    <name evidence="3" type="ORF">EI546_04080</name>
</gene>
<dbReference type="InterPro" id="IPR011059">
    <property type="entry name" value="Metal-dep_hydrolase_composite"/>
</dbReference>
<keyword evidence="4" id="KW-1185">Reference proteome</keyword>
<dbReference type="InterPro" id="IPR050138">
    <property type="entry name" value="DHOase/Allantoinase_Hydrolase"/>
</dbReference>
<dbReference type="InterPro" id="IPR004722">
    <property type="entry name" value="DHOase"/>
</dbReference>
<dbReference type="Gene3D" id="3.20.20.140">
    <property type="entry name" value="Metal-dependent hydrolases"/>
    <property type="match status" value="1"/>
</dbReference>
<keyword evidence="1" id="KW-0665">Pyrimidine biosynthesis</keyword>
<dbReference type="Gene3D" id="2.30.40.10">
    <property type="entry name" value="Urease, subunit C, domain 1"/>
    <property type="match status" value="1"/>
</dbReference>
<dbReference type="GO" id="GO:0046872">
    <property type="term" value="F:metal ion binding"/>
    <property type="evidence" value="ECO:0007669"/>
    <property type="project" value="InterPro"/>
</dbReference>
<evidence type="ECO:0000259" key="2">
    <source>
        <dbReference type="Pfam" id="PF12890"/>
    </source>
</evidence>
<dbReference type="CDD" id="cd01317">
    <property type="entry name" value="DHOase_IIa"/>
    <property type="match status" value="1"/>
</dbReference>
<dbReference type="InterPro" id="IPR032466">
    <property type="entry name" value="Metal_Hydrolase"/>
</dbReference>
<dbReference type="GO" id="GO:0004151">
    <property type="term" value="F:dihydroorotase activity"/>
    <property type="evidence" value="ECO:0007669"/>
    <property type="project" value="InterPro"/>
</dbReference>
<name>A0A410G137_9FLAO</name>
<dbReference type="GO" id="GO:0006221">
    <property type="term" value="P:pyrimidine nucleotide biosynthetic process"/>
    <property type="evidence" value="ECO:0007669"/>
    <property type="project" value="UniProtKB-KW"/>
</dbReference>
<dbReference type="OrthoDB" id="9765462at2"/>
<dbReference type="GO" id="GO:0005737">
    <property type="term" value="C:cytoplasm"/>
    <property type="evidence" value="ECO:0007669"/>
    <property type="project" value="TreeGrafter"/>
</dbReference>
<dbReference type="Proteomes" id="UP000285517">
    <property type="component" value="Chromosome"/>
</dbReference>
<sequence length="426" mass="46713">MKIKLKSATIVDPSSKHHLKKRDILISNGKIEKIASELSSSDLPKSSKDKIQEISLKNLHVSQGWFDSSVSFGEPGFEERETIENGLKTAAFSGFTSVAVNANSFPVSDSKGHIKFLRSKGEESAVHLYPIGALTLGSKGEDLAELFDMQNEGAVSFYDYKKPIANANLLKIALQYSQNFDGLVQSFPFEKSVARNGVVNEEINGTKLGLKGIPALSEELQIIRDLYILEYTGGKLHIPTISTKKSVELIRDAKKKGLKVSCSVAIFNLSLTDKALEGFDTNFKLLPPLRTNDDVKALIKGLKDGTIDGITSDHNPLDVERKNVEFDRADFGSIGLEISFGVLNKILGLEKSVEVLTNLKDTFKIPTLKIAEGQPADLSLFTPEETWTFMQKDIVSTSKNAALLGEKLKGKAYGIFSNNNLVLNTK</sequence>
<organism evidence="3 4">
    <name type="scientific">Aequorivita ciconiae</name>
    <dbReference type="NCBI Taxonomy" id="2494375"/>
    <lineage>
        <taxon>Bacteria</taxon>
        <taxon>Pseudomonadati</taxon>
        <taxon>Bacteroidota</taxon>
        <taxon>Flavobacteriia</taxon>
        <taxon>Flavobacteriales</taxon>
        <taxon>Flavobacteriaceae</taxon>
        <taxon>Aequorivita</taxon>
    </lineage>
</organism>
<dbReference type="PANTHER" id="PTHR43668:SF2">
    <property type="entry name" value="ALLANTOINASE"/>
    <property type="match status" value="1"/>
</dbReference>
<dbReference type="GO" id="GO:0004038">
    <property type="term" value="F:allantoinase activity"/>
    <property type="evidence" value="ECO:0007669"/>
    <property type="project" value="TreeGrafter"/>
</dbReference>
<accession>A0A410G137</accession>
<dbReference type="SUPFAM" id="SSF51556">
    <property type="entry name" value="Metallo-dependent hydrolases"/>
    <property type="match status" value="1"/>
</dbReference>
<dbReference type="EMBL" id="CP034951">
    <property type="protein sequence ID" value="QAA80955.1"/>
    <property type="molecule type" value="Genomic_DNA"/>
</dbReference>
<evidence type="ECO:0000256" key="1">
    <source>
        <dbReference type="ARBA" id="ARBA00022975"/>
    </source>
</evidence>
<feature type="domain" description="Dihydroorotase catalytic" evidence="2">
    <location>
        <begin position="65"/>
        <end position="246"/>
    </location>
</feature>
<proteinExistence type="predicted"/>
<dbReference type="PANTHER" id="PTHR43668">
    <property type="entry name" value="ALLANTOINASE"/>
    <property type="match status" value="1"/>
</dbReference>
<protein>
    <submittedName>
        <fullName evidence="3">Dihydroorotase</fullName>
    </submittedName>
</protein>
<dbReference type="KEGG" id="aev:EI546_04080"/>
<dbReference type="GO" id="GO:0006145">
    <property type="term" value="P:purine nucleobase catabolic process"/>
    <property type="evidence" value="ECO:0007669"/>
    <property type="project" value="TreeGrafter"/>
</dbReference>
<dbReference type="Pfam" id="PF12890">
    <property type="entry name" value="DHOase"/>
    <property type="match status" value="1"/>
</dbReference>
<dbReference type="RefSeq" id="WP_128249348.1">
    <property type="nucleotide sequence ID" value="NZ_CP034951.1"/>
</dbReference>
<dbReference type="InterPro" id="IPR024403">
    <property type="entry name" value="DHOase_cat"/>
</dbReference>
<reference evidence="3 4" key="1">
    <citation type="submission" date="2019-01" db="EMBL/GenBank/DDBJ databases">
        <title>Complete genome sequencing of Aequorivita sp. H23M31.</title>
        <authorList>
            <person name="Bae J.-W."/>
        </authorList>
    </citation>
    <scope>NUCLEOTIDE SEQUENCE [LARGE SCALE GENOMIC DNA]</scope>
    <source>
        <strain evidence="3 4">H23M31</strain>
    </source>
</reference>